<comment type="caution">
    <text evidence="2">The sequence shown here is derived from an EMBL/GenBank/DDBJ whole genome shotgun (WGS) entry which is preliminary data.</text>
</comment>
<dbReference type="InterPro" id="IPR046541">
    <property type="entry name" value="DUF6606"/>
</dbReference>
<dbReference type="OrthoDB" id="3182339at2759"/>
<dbReference type="Pfam" id="PF20255">
    <property type="entry name" value="DUF6606"/>
    <property type="match status" value="1"/>
</dbReference>
<reference evidence="2" key="1">
    <citation type="journal article" date="2021" name="Nat. Commun.">
        <title>Genetic determinants of endophytism in the Arabidopsis root mycobiome.</title>
        <authorList>
            <person name="Mesny F."/>
            <person name="Miyauchi S."/>
            <person name="Thiergart T."/>
            <person name="Pickel B."/>
            <person name="Atanasova L."/>
            <person name="Karlsson M."/>
            <person name="Huettel B."/>
            <person name="Barry K.W."/>
            <person name="Haridas S."/>
            <person name="Chen C."/>
            <person name="Bauer D."/>
            <person name="Andreopoulos W."/>
            <person name="Pangilinan J."/>
            <person name="LaButti K."/>
            <person name="Riley R."/>
            <person name="Lipzen A."/>
            <person name="Clum A."/>
            <person name="Drula E."/>
            <person name="Henrissat B."/>
            <person name="Kohler A."/>
            <person name="Grigoriev I.V."/>
            <person name="Martin F.M."/>
            <person name="Hacquard S."/>
        </authorList>
    </citation>
    <scope>NUCLEOTIDE SEQUENCE</scope>
    <source>
        <strain evidence="2">MPI-CAGE-AT-0021</strain>
    </source>
</reference>
<evidence type="ECO:0000313" key="2">
    <source>
        <dbReference type="EMBL" id="KAH7127983.1"/>
    </source>
</evidence>
<feature type="domain" description="DUF6606" evidence="1">
    <location>
        <begin position="90"/>
        <end position="169"/>
    </location>
</feature>
<gene>
    <name evidence="2" type="ORF">B0J13DRAFT_530663</name>
</gene>
<dbReference type="Proteomes" id="UP000717696">
    <property type="component" value="Unassembled WGS sequence"/>
</dbReference>
<organism evidence="2 3">
    <name type="scientific">Dactylonectria estremocensis</name>
    <dbReference type="NCBI Taxonomy" id="1079267"/>
    <lineage>
        <taxon>Eukaryota</taxon>
        <taxon>Fungi</taxon>
        <taxon>Dikarya</taxon>
        <taxon>Ascomycota</taxon>
        <taxon>Pezizomycotina</taxon>
        <taxon>Sordariomycetes</taxon>
        <taxon>Hypocreomycetidae</taxon>
        <taxon>Hypocreales</taxon>
        <taxon>Nectriaceae</taxon>
        <taxon>Dactylonectria</taxon>
    </lineage>
</organism>
<protein>
    <recommendedName>
        <fullName evidence="1">DUF6606 domain-containing protein</fullName>
    </recommendedName>
</protein>
<name>A0A9P9IMI5_9HYPO</name>
<keyword evidence="3" id="KW-1185">Reference proteome</keyword>
<dbReference type="EMBL" id="JAGMUU010000022">
    <property type="protein sequence ID" value="KAH7127983.1"/>
    <property type="molecule type" value="Genomic_DNA"/>
</dbReference>
<accession>A0A9P9IMI5</accession>
<sequence>MAEFLDYLFRHFFLPRKLPDEHDGCPERESAMIDFVLTSLRVFDGEGDLICRPGIWAAISALQSIECARDPNGYLLGDGVREVLHDLALYNRAFEDAFVSTIVTMSHQVAKEMKPDVKKAHQFHVENQDTTNPHIVTELLMSMHRGIGKQVDVTGVCKNTHDELTMSRAAADSGALYKRFMIFLLARLLEVANKESASSSVLQPMSMKISRRLLKLERPQGGKWLTTVQRILSETSELLEKRWEEIGDQPKDSLGLAAVAELDMKSAINHTLPEMEQFLLSVQQRKIMSASTLFRPTSLFQHLDAMELPCVSKMTDPETLPFHLSEIELWVATRLNAWLESHLGDEFSCRDLSTLFLDYHQAGTEWYSSRPEGVSRMFLTTLELWVAADKATIHAIPILRNYDPEVPLELFQALLLSFNRDMDRLCRVETYVMERRIFAKRQQRPSVFLSHGHKDSFQVEYFSKSTTHQALMKRIVNDATVEKKNLHQRLMQEYDETECETAEIERGGLEFSEHSPNCSRCKLLTKAKNLTIDVHEWPLSEHDAKAQTTVFELDVPPVFCEWRHLTLYFLDNVLQCCEKGSDPPPAMLYLQSYKGLSKYAKWEGQSRVRLMSDWAAHTSTHRLSKAISFIHESEVYIENGLRFRYFDFTKKCFLFHFTLSMVLSELCTLKLPARSQELQRFLVRTHADPNGGTPNQAIANQSKSIELPKAHVTGRVQGFGCPALWAFTTVDECTHTTRDVNG</sequence>
<evidence type="ECO:0000313" key="3">
    <source>
        <dbReference type="Proteomes" id="UP000717696"/>
    </source>
</evidence>
<proteinExistence type="predicted"/>
<evidence type="ECO:0000259" key="1">
    <source>
        <dbReference type="Pfam" id="PF20255"/>
    </source>
</evidence>
<dbReference type="AlphaFoldDB" id="A0A9P9IMI5"/>